<dbReference type="PANTHER" id="PTHR48475">
    <property type="entry name" value="RIBONUCLEASE H"/>
    <property type="match status" value="1"/>
</dbReference>
<dbReference type="Gene3D" id="3.30.420.10">
    <property type="entry name" value="Ribonuclease H-like superfamily/Ribonuclease H"/>
    <property type="match status" value="1"/>
</dbReference>
<accession>A0A6P4B9D9</accession>
<dbReference type="InterPro" id="IPR041588">
    <property type="entry name" value="Integrase_H2C2"/>
</dbReference>
<dbReference type="InterPro" id="IPR012337">
    <property type="entry name" value="RNaseH-like_sf"/>
</dbReference>
<dbReference type="RefSeq" id="XP_015934190.1">
    <property type="nucleotide sequence ID" value="XM_016078704.1"/>
</dbReference>
<feature type="domain" description="Integrase catalytic" evidence="2">
    <location>
        <begin position="241"/>
        <end position="346"/>
    </location>
</feature>
<evidence type="ECO:0000313" key="3">
    <source>
        <dbReference type="Proteomes" id="UP000515211"/>
    </source>
</evidence>
<dbReference type="GeneID" id="107460346"/>
<organism evidence="3 4">
    <name type="scientific">Arachis duranensis</name>
    <name type="common">Wild peanut</name>
    <dbReference type="NCBI Taxonomy" id="130453"/>
    <lineage>
        <taxon>Eukaryota</taxon>
        <taxon>Viridiplantae</taxon>
        <taxon>Streptophyta</taxon>
        <taxon>Embryophyta</taxon>
        <taxon>Tracheophyta</taxon>
        <taxon>Spermatophyta</taxon>
        <taxon>Magnoliopsida</taxon>
        <taxon>eudicotyledons</taxon>
        <taxon>Gunneridae</taxon>
        <taxon>Pentapetalae</taxon>
        <taxon>rosids</taxon>
        <taxon>fabids</taxon>
        <taxon>Fabales</taxon>
        <taxon>Fabaceae</taxon>
        <taxon>Papilionoideae</taxon>
        <taxon>50 kb inversion clade</taxon>
        <taxon>dalbergioids sensu lato</taxon>
        <taxon>Dalbergieae</taxon>
        <taxon>Pterocarpus clade</taxon>
        <taxon>Arachis</taxon>
    </lineage>
</organism>
<dbReference type="Proteomes" id="UP000515211">
    <property type="component" value="Chromosome 8"/>
</dbReference>
<dbReference type="GO" id="GO:0015074">
    <property type="term" value="P:DNA integration"/>
    <property type="evidence" value="ECO:0007669"/>
    <property type="project" value="InterPro"/>
</dbReference>
<gene>
    <name evidence="4" type="primary">LOC107460346</name>
</gene>
<dbReference type="Pfam" id="PF17921">
    <property type="entry name" value="Integrase_H2C2"/>
    <property type="match status" value="1"/>
</dbReference>
<evidence type="ECO:0000259" key="2">
    <source>
        <dbReference type="PROSITE" id="PS50994"/>
    </source>
</evidence>
<evidence type="ECO:0000313" key="4">
    <source>
        <dbReference type="RefSeq" id="XP_015934190.1"/>
    </source>
</evidence>
<dbReference type="AlphaFoldDB" id="A0A6P4B9D9"/>
<dbReference type="SUPFAM" id="SSF53098">
    <property type="entry name" value="Ribonuclease H-like"/>
    <property type="match status" value="1"/>
</dbReference>
<protein>
    <submittedName>
        <fullName evidence="4">Uncharacterized protein LOC107460346</fullName>
    </submittedName>
</protein>
<dbReference type="GO" id="GO:0003676">
    <property type="term" value="F:nucleic acid binding"/>
    <property type="evidence" value="ECO:0007669"/>
    <property type="project" value="InterPro"/>
</dbReference>
<dbReference type="PROSITE" id="PS50994">
    <property type="entry name" value="INTEGRASE"/>
    <property type="match status" value="1"/>
</dbReference>
<dbReference type="PANTHER" id="PTHR48475:SF2">
    <property type="entry name" value="RIBONUCLEASE H"/>
    <property type="match status" value="1"/>
</dbReference>
<proteinExistence type="predicted"/>
<reference evidence="3" key="1">
    <citation type="journal article" date="2016" name="Nat. Genet.">
        <title>The genome sequences of Arachis duranensis and Arachis ipaensis, the diploid ancestors of cultivated peanut.</title>
        <authorList>
            <person name="Bertioli D.J."/>
            <person name="Cannon S.B."/>
            <person name="Froenicke L."/>
            <person name="Huang G."/>
            <person name="Farmer A.D."/>
            <person name="Cannon E.K."/>
            <person name="Liu X."/>
            <person name="Gao D."/>
            <person name="Clevenger J."/>
            <person name="Dash S."/>
            <person name="Ren L."/>
            <person name="Moretzsohn M.C."/>
            <person name="Shirasawa K."/>
            <person name="Huang W."/>
            <person name="Vidigal B."/>
            <person name="Abernathy B."/>
            <person name="Chu Y."/>
            <person name="Niederhuth C.E."/>
            <person name="Umale P."/>
            <person name="Araujo A.C."/>
            <person name="Kozik A."/>
            <person name="Kim K.D."/>
            <person name="Burow M.D."/>
            <person name="Varshney R.K."/>
            <person name="Wang X."/>
            <person name="Zhang X."/>
            <person name="Barkley N."/>
            <person name="Guimaraes P.M."/>
            <person name="Isobe S."/>
            <person name="Guo B."/>
            <person name="Liao B."/>
            <person name="Stalker H.T."/>
            <person name="Schmitz R.J."/>
            <person name="Scheffler B.E."/>
            <person name="Leal-Bertioli S.C."/>
            <person name="Xun X."/>
            <person name="Jackson S.A."/>
            <person name="Michelmore R."/>
            <person name="Ozias-Akins P."/>
        </authorList>
    </citation>
    <scope>NUCLEOTIDE SEQUENCE [LARGE SCALE GENOMIC DNA]</scope>
    <source>
        <strain evidence="3">cv. V14167</strain>
    </source>
</reference>
<feature type="region of interest" description="Disordered" evidence="1">
    <location>
        <begin position="362"/>
        <end position="386"/>
    </location>
</feature>
<name>A0A6P4B9D9_ARADU</name>
<dbReference type="Pfam" id="PF00665">
    <property type="entry name" value="rve"/>
    <property type="match status" value="1"/>
</dbReference>
<reference evidence="4" key="2">
    <citation type="submission" date="2025-08" db="UniProtKB">
        <authorList>
            <consortium name="RefSeq"/>
        </authorList>
    </citation>
    <scope>IDENTIFICATION</scope>
    <source>
        <tissue evidence="4">Whole plant</tissue>
    </source>
</reference>
<dbReference type="Gene3D" id="1.10.340.70">
    <property type="match status" value="1"/>
</dbReference>
<dbReference type="KEGG" id="adu:107460346"/>
<keyword evidence="3" id="KW-1185">Reference proteome</keyword>
<sequence>MAWVVELSQYDLQYNSRQAIKAQAIADFLVEVTRKAPDTPSTWWKLHVDGASNQTFGGAGIILENSAGHVPRERNARADLLSKLASTKPGTENRSLIQGLATEPAIILCATLTPSLPSWIDLILRYLERGEIPENEKEAQATRREAPKYVIIQGQLYKRGLHQPLLKCMRPDQMDYVLSEVHEGCCGHHIRGRSLARKLIWTGYYWPTIMSDAREFVKKCKKCQENTNFHKAPPGELSLMMTPRPFAQWGVDLLGSFPPGPGQVKYLIVAIDYYTKWVEAKPLANISSANCQKFMWRQVVTRFGISESIISDNRTQFTDKKFKDFLSGLGIKQKFSSVEHPQSNGQNLLPIIYWQNPLPTHIRGRRSHPSRDQGAESKVTPRRGNEAVKKDLVDETKQMAHLTEIAIKQRIALRYNNKVLKRSLGEGDLVLRRNDIGPPTPGEGKLATNWAVPYGVRKVLGKGAYKLERLDGSEVPRT</sequence>
<evidence type="ECO:0000256" key="1">
    <source>
        <dbReference type="SAM" id="MobiDB-lite"/>
    </source>
</evidence>
<dbReference type="InterPro" id="IPR036397">
    <property type="entry name" value="RNaseH_sf"/>
</dbReference>
<dbReference type="InterPro" id="IPR001584">
    <property type="entry name" value="Integrase_cat-core"/>
</dbReference>